<gene>
    <name evidence="2" type="ORF">NP233_g12998</name>
</gene>
<dbReference type="EMBL" id="JANIEX010002136">
    <property type="protein sequence ID" value="KAJ3551886.1"/>
    <property type="molecule type" value="Genomic_DNA"/>
</dbReference>
<evidence type="ECO:0000313" key="3">
    <source>
        <dbReference type="Proteomes" id="UP001213000"/>
    </source>
</evidence>
<keyword evidence="3" id="KW-1185">Reference proteome</keyword>
<organism evidence="2 3">
    <name type="scientific">Leucocoprinus birnbaumii</name>
    <dbReference type="NCBI Taxonomy" id="56174"/>
    <lineage>
        <taxon>Eukaryota</taxon>
        <taxon>Fungi</taxon>
        <taxon>Dikarya</taxon>
        <taxon>Basidiomycota</taxon>
        <taxon>Agaricomycotina</taxon>
        <taxon>Agaricomycetes</taxon>
        <taxon>Agaricomycetidae</taxon>
        <taxon>Agaricales</taxon>
        <taxon>Agaricineae</taxon>
        <taxon>Agaricaceae</taxon>
        <taxon>Leucocoprinus</taxon>
    </lineage>
</organism>
<feature type="compositionally biased region" description="Acidic residues" evidence="1">
    <location>
        <begin position="147"/>
        <end position="160"/>
    </location>
</feature>
<proteinExistence type="predicted"/>
<comment type="caution">
    <text evidence="2">The sequence shown here is derived from an EMBL/GenBank/DDBJ whole genome shotgun (WGS) entry which is preliminary data.</text>
</comment>
<protein>
    <submittedName>
        <fullName evidence="2">Uncharacterized protein</fullName>
    </submittedName>
</protein>
<dbReference type="Proteomes" id="UP001213000">
    <property type="component" value="Unassembled WGS sequence"/>
</dbReference>
<name>A0AAD5VDK7_9AGAR</name>
<sequence>MDKNSSPNPILQQEFPESILGALELMLQTGARYWSVGITSALKEDHTSETRLKSVFVPTTKNKAGNTPAMEGAIDFCNDSYLKDLFEKDSKAVQLVEDALELEKQHKVIGERLSQLEESKETQHLPQENKVILDPPTIEIPPVGDENGMDADESGDGCDR</sequence>
<reference evidence="2" key="1">
    <citation type="submission" date="2022-07" db="EMBL/GenBank/DDBJ databases">
        <title>Genome Sequence of Leucocoprinus birnbaumii.</title>
        <authorList>
            <person name="Buettner E."/>
        </authorList>
    </citation>
    <scope>NUCLEOTIDE SEQUENCE</scope>
    <source>
        <strain evidence="2">VT141</strain>
    </source>
</reference>
<dbReference type="AlphaFoldDB" id="A0AAD5VDK7"/>
<evidence type="ECO:0000313" key="2">
    <source>
        <dbReference type="EMBL" id="KAJ3551886.1"/>
    </source>
</evidence>
<feature type="region of interest" description="Disordered" evidence="1">
    <location>
        <begin position="118"/>
        <end position="160"/>
    </location>
</feature>
<evidence type="ECO:0000256" key="1">
    <source>
        <dbReference type="SAM" id="MobiDB-lite"/>
    </source>
</evidence>
<accession>A0AAD5VDK7</accession>